<evidence type="ECO:0000259" key="2">
    <source>
        <dbReference type="Pfam" id="PF00112"/>
    </source>
</evidence>
<dbReference type="Pfam" id="PF00112">
    <property type="entry name" value="Peptidase_C1"/>
    <property type="match status" value="1"/>
</dbReference>
<dbReference type="STRING" id="1286171.EAL2_c20520"/>
<keyword evidence="3" id="KW-0378">Hydrolase</keyword>
<sequence length="356" mass="39766">MKRMMIFFTIHALFVMLSSGASFAEDTPYKTGLNEGYIEEKSKLLQRALDEEFVGEDILPSSIDHSDSPYLPPAGSQRENSCVGWAVGYYLRTYQQGMDFEWSVKSGIDYYPSRVFSPTFIYNQINYGVDAGATLEDAGRLLENVGAATLEDFPYIQGDYRTKPSSDVISSAYPHRIRDWHILYNRYDSKEYIMRKTKEYLNTGDILVAGVYVGDNWYNPDIQADGTSIITKEVCPRAGHAITVVGYDDGIATSDGPGAFKVINSWGSEWGDQGFSYVSYEEFSSNIIKAVVYTDIANESLSQEKPDESLYEEIYPKVSSSAAPDKEWVITFSDEVDEATLGDGIHVIQSSPCGII</sequence>
<dbReference type="InterPro" id="IPR000668">
    <property type="entry name" value="Peptidase_C1A_C"/>
</dbReference>
<dbReference type="EMBL" id="CP007452">
    <property type="protein sequence ID" value="AHM57333.1"/>
    <property type="molecule type" value="Genomic_DNA"/>
</dbReference>
<dbReference type="Proteomes" id="UP000019591">
    <property type="component" value="Chromosome"/>
</dbReference>
<keyword evidence="1" id="KW-0732">Signal</keyword>
<proteinExistence type="predicted"/>
<evidence type="ECO:0000256" key="1">
    <source>
        <dbReference type="SAM" id="SignalP"/>
    </source>
</evidence>
<dbReference type="OrthoDB" id="3648721at2"/>
<dbReference type="HOGENOM" id="CLU_777887_0_0_9"/>
<dbReference type="InterPro" id="IPR025660">
    <property type="entry name" value="Pept_his_AS"/>
</dbReference>
<dbReference type="GO" id="GO:0008234">
    <property type="term" value="F:cysteine-type peptidase activity"/>
    <property type="evidence" value="ECO:0007669"/>
    <property type="project" value="InterPro"/>
</dbReference>
<reference evidence="3 4" key="1">
    <citation type="journal article" date="2014" name="Genome Announc.">
        <title>Complete Genome Sequence of Amino Acid-Utilizing Eubacterium acidaminophilum al-2 (DSM 3953).</title>
        <authorList>
            <person name="Poehlein A."/>
            <person name="Andreesen J.R."/>
            <person name="Daniel R."/>
        </authorList>
    </citation>
    <scope>NUCLEOTIDE SEQUENCE [LARGE SCALE GENOMIC DNA]</scope>
    <source>
        <strain evidence="3 4">DSM 3953</strain>
    </source>
</reference>
<evidence type="ECO:0000313" key="3">
    <source>
        <dbReference type="EMBL" id="AHM57333.1"/>
    </source>
</evidence>
<feature type="signal peptide" evidence="1">
    <location>
        <begin position="1"/>
        <end position="24"/>
    </location>
</feature>
<dbReference type="Gene3D" id="3.90.70.10">
    <property type="entry name" value="Cysteine proteinases"/>
    <property type="match status" value="1"/>
</dbReference>
<dbReference type="CDD" id="cd02619">
    <property type="entry name" value="Peptidase_C1"/>
    <property type="match status" value="1"/>
</dbReference>
<gene>
    <name evidence="3" type="ORF">EAL2_c20520</name>
</gene>
<dbReference type="KEGG" id="eac:EAL2_c20520"/>
<keyword evidence="3" id="KW-0645">Protease</keyword>
<accession>W8THM1</accession>
<feature type="domain" description="Peptidase C1A papain C-terminal" evidence="2">
    <location>
        <begin position="195"/>
        <end position="292"/>
    </location>
</feature>
<dbReference type="GO" id="GO:0006508">
    <property type="term" value="P:proteolysis"/>
    <property type="evidence" value="ECO:0007669"/>
    <property type="project" value="UniProtKB-KW"/>
</dbReference>
<organism evidence="3 4">
    <name type="scientific">Peptoclostridium acidaminophilum DSM 3953</name>
    <dbReference type="NCBI Taxonomy" id="1286171"/>
    <lineage>
        <taxon>Bacteria</taxon>
        <taxon>Bacillati</taxon>
        <taxon>Bacillota</taxon>
        <taxon>Clostridia</taxon>
        <taxon>Peptostreptococcales</taxon>
        <taxon>Peptoclostridiaceae</taxon>
        <taxon>Peptoclostridium</taxon>
    </lineage>
</organism>
<dbReference type="AlphaFoldDB" id="W8THM1"/>
<dbReference type="PATRIC" id="fig|1286171.3.peg.2000"/>
<dbReference type="InterPro" id="IPR038765">
    <property type="entry name" value="Papain-like_cys_pep_sf"/>
</dbReference>
<evidence type="ECO:0000313" key="4">
    <source>
        <dbReference type="Proteomes" id="UP000019591"/>
    </source>
</evidence>
<name>W8THM1_PEPAC</name>
<dbReference type="eggNOG" id="COG4870">
    <property type="taxonomic scope" value="Bacteria"/>
</dbReference>
<protein>
    <submittedName>
        <fullName evidence="3">Cysteine protease</fullName>
    </submittedName>
</protein>
<dbReference type="PROSITE" id="PS00639">
    <property type="entry name" value="THIOL_PROTEASE_HIS"/>
    <property type="match status" value="1"/>
</dbReference>
<keyword evidence="4" id="KW-1185">Reference proteome</keyword>
<feature type="chain" id="PRO_5004915868" evidence="1">
    <location>
        <begin position="25"/>
        <end position="356"/>
    </location>
</feature>
<dbReference type="SUPFAM" id="SSF54001">
    <property type="entry name" value="Cysteine proteinases"/>
    <property type="match status" value="1"/>
</dbReference>